<accession>U5HAZ5</accession>
<dbReference type="AlphaFoldDB" id="U5HAZ5"/>
<feature type="compositionally biased region" description="Basic and acidic residues" evidence="1">
    <location>
        <begin position="64"/>
        <end position="77"/>
    </location>
</feature>
<dbReference type="InParanoid" id="U5HAZ5"/>
<evidence type="ECO:0000313" key="5">
    <source>
        <dbReference type="Proteomes" id="UP000017200"/>
    </source>
</evidence>
<keyword evidence="2" id="KW-0472">Membrane</keyword>
<gene>
    <name evidence="3" type="ORF">MVLG_04359</name>
</gene>
<dbReference type="EMBL" id="GL541690">
    <property type="protein sequence ID" value="KDE05222.1"/>
    <property type="molecule type" value="Genomic_DNA"/>
</dbReference>
<feature type="region of interest" description="Disordered" evidence="1">
    <location>
        <begin position="64"/>
        <end position="91"/>
    </location>
</feature>
<name>U5HAZ5_USTV1</name>
<proteinExistence type="predicted"/>
<dbReference type="EMBL" id="AEIJ01000427">
    <property type="status" value="NOT_ANNOTATED_CDS"/>
    <property type="molecule type" value="Genomic_DNA"/>
</dbReference>
<dbReference type="Proteomes" id="UP000017200">
    <property type="component" value="Unassembled WGS sequence"/>
</dbReference>
<feature type="region of interest" description="Disordered" evidence="1">
    <location>
        <begin position="363"/>
        <end position="402"/>
    </location>
</feature>
<evidence type="ECO:0000256" key="2">
    <source>
        <dbReference type="SAM" id="Phobius"/>
    </source>
</evidence>
<feature type="transmembrane region" description="Helical" evidence="2">
    <location>
        <begin position="178"/>
        <end position="206"/>
    </location>
</feature>
<reference evidence="3" key="2">
    <citation type="submission" date="2010-11" db="EMBL/GenBank/DDBJ databases">
        <authorList>
            <consortium name="The Broad Institute Genome Sequencing Platform"/>
            <person name="Earl A."/>
            <person name="Ward D."/>
            <person name="Feldgarden M."/>
            <person name="Gevers D."/>
            <person name="Butler R."/>
            <person name="Young S.K."/>
            <person name="Zeng Q."/>
            <person name="Gargeya S."/>
            <person name="Fitzgerald M."/>
            <person name="Haas B."/>
            <person name="Abouelleil A."/>
            <person name="Alvarado L."/>
            <person name="Arachchi H.M."/>
            <person name="Berlin A."/>
            <person name="Brown A."/>
            <person name="Chapman S.B."/>
            <person name="Chen Z."/>
            <person name="Dunbar C."/>
            <person name="Freedman E."/>
            <person name="Gearin G."/>
            <person name="Gellesch M."/>
            <person name="Goldberg J."/>
            <person name="Griggs A."/>
            <person name="Gujja S."/>
            <person name="Heilman E."/>
            <person name="Heiman D."/>
            <person name="Howarth C."/>
            <person name="Larson L."/>
            <person name="Lui A."/>
            <person name="MacDonald P.J.P."/>
            <person name="Mehta T."/>
            <person name="Montmayeur A."/>
            <person name="Murphy C."/>
            <person name="Neiman D."/>
            <person name="Pearson M."/>
            <person name="Priest M."/>
            <person name="Roberts A."/>
            <person name="Saif S."/>
            <person name="Shea T."/>
            <person name="Shenoy N."/>
            <person name="Sisk P."/>
            <person name="Stolte C."/>
            <person name="Sykes S."/>
            <person name="White J."/>
            <person name="Yandava C."/>
            <person name="Wortman J."/>
            <person name="Nusbaum C."/>
            <person name="Birren B."/>
        </authorList>
    </citation>
    <scope>NUCLEOTIDE SEQUENCE</scope>
    <source>
        <strain evidence="3">P1A1 Lamole</strain>
    </source>
</reference>
<dbReference type="OrthoDB" id="2540324at2759"/>
<feature type="compositionally biased region" description="Polar residues" evidence="1">
    <location>
        <begin position="323"/>
        <end position="334"/>
    </location>
</feature>
<feature type="transmembrane region" description="Helical" evidence="2">
    <location>
        <begin position="100"/>
        <end position="122"/>
    </location>
</feature>
<feature type="region of interest" description="Disordered" evidence="1">
    <location>
        <begin position="292"/>
        <end position="334"/>
    </location>
</feature>
<evidence type="ECO:0000256" key="1">
    <source>
        <dbReference type="SAM" id="MobiDB-lite"/>
    </source>
</evidence>
<feature type="compositionally biased region" description="Pro residues" evidence="1">
    <location>
        <begin position="298"/>
        <end position="307"/>
    </location>
</feature>
<protein>
    <submittedName>
        <fullName evidence="3 4">Uncharacterized protein</fullName>
    </submittedName>
</protein>
<keyword evidence="5" id="KW-1185">Reference proteome</keyword>
<dbReference type="HOGENOM" id="CLU_654168_0_0_1"/>
<evidence type="ECO:0000313" key="3">
    <source>
        <dbReference type="EMBL" id="KDE05222.1"/>
    </source>
</evidence>
<organism evidence="3">
    <name type="scientific">Microbotryum lychnidis-dioicae (strain p1A1 Lamole / MvSl-1064)</name>
    <name type="common">Anther smut fungus</name>
    <dbReference type="NCBI Taxonomy" id="683840"/>
    <lineage>
        <taxon>Eukaryota</taxon>
        <taxon>Fungi</taxon>
        <taxon>Dikarya</taxon>
        <taxon>Basidiomycota</taxon>
        <taxon>Pucciniomycotina</taxon>
        <taxon>Microbotryomycetes</taxon>
        <taxon>Microbotryales</taxon>
        <taxon>Microbotryaceae</taxon>
        <taxon>Microbotryum</taxon>
    </lineage>
</organism>
<keyword evidence="2" id="KW-0812">Transmembrane</keyword>
<evidence type="ECO:0000313" key="4">
    <source>
        <dbReference type="EnsemblFungi" id="MVLG_04359T0"/>
    </source>
</evidence>
<keyword evidence="2" id="KW-1133">Transmembrane helix</keyword>
<feature type="compositionally biased region" description="Polar residues" evidence="1">
    <location>
        <begin position="380"/>
        <end position="401"/>
    </location>
</feature>
<reference evidence="5" key="1">
    <citation type="submission" date="2010-11" db="EMBL/GenBank/DDBJ databases">
        <title>The genome sequence of Microbotryum violaceum strain p1A1 Lamole.</title>
        <authorList>
            <person name="Cuomo C."/>
            <person name="Perlin M."/>
            <person name="Young S.K."/>
            <person name="Zeng Q."/>
            <person name="Gargeya S."/>
            <person name="Alvarado L."/>
            <person name="Berlin A."/>
            <person name="Chapman S.B."/>
            <person name="Chen Z."/>
            <person name="Freedman E."/>
            <person name="Gellesch M."/>
            <person name="Goldberg J."/>
            <person name="Griggs A."/>
            <person name="Gujja S."/>
            <person name="Heilman E."/>
            <person name="Heiman D."/>
            <person name="Howarth C."/>
            <person name="Mehta T."/>
            <person name="Neiman D."/>
            <person name="Pearson M."/>
            <person name="Roberts A."/>
            <person name="Saif S."/>
            <person name="Shea T."/>
            <person name="Shenoy N."/>
            <person name="Sisk P."/>
            <person name="Stolte C."/>
            <person name="Sykes S."/>
            <person name="White J."/>
            <person name="Yandava C."/>
            <person name="Haas B."/>
            <person name="Nusbaum C."/>
            <person name="Birren B."/>
        </authorList>
    </citation>
    <scope>NUCLEOTIDE SEQUENCE [LARGE SCALE GENOMIC DNA]</scope>
    <source>
        <strain evidence="5">p1A1 Lamole</strain>
    </source>
</reference>
<reference evidence="3 5" key="3">
    <citation type="journal article" date="2015" name="BMC Genomics">
        <title>Sex and parasites: genomic and transcriptomic analysis of Microbotryum lychnidis-dioicae, the biotrophic and plant-castrating anther smut fungus.</title>
        <authorList>
            <person name="Perlin M.H."/>
            <person name="Amselem J."/>
            <person name="Fontanillas E."/>
            <person name="Toh S.S."/>
            <person name="Chen Z."/>
            <person name="Goldberg J."/>
            <person name="Duplessis S."/>
            <person name="Henrissat B."/>
            <person name="Young S."/>
            <person name="Zeng Q."/>
            <person name="Aguileta G."/>
            <person name="Petit E."/>
            <person name="Badouin H."/>
            <person name="Andrews J."/>
            <person name="Razeeq D."/>
            <person name="Gabaldon T."/>
            <person name="Quesneville H."/>
            <person name="Giraud T."/>
            <person name="Hood M.E."/>
            <person name="Schultz D.J."/>
            <person name="Cuomo C.A."/>
        </authorList>
    </citation>
    <scope>NUCLEOTIDE SEQUENCE [LARGE SCALE GENOMIC DNA]</scope>
    <source>
        <strain evidence="5">p1A1 Lamole</strain>
        <strain evidence="3">P1A1 Lamole</strain>
    </source>
</reference>
<dbReference type="EnsemblFungi" id="MVLG_04359T0">
    <property type="protein sequence ID" value="MVLG_04359T0"/>
    <property type="gene ID" value="MVLG_04359"/>
</dbReference>
<feature type="region of interest" description="Disordered" evidence="1">
    <location>
        <begin position="1"/>
        <end position="21"/>
    </location>
</feature>
<sequence length="420" mass="44355">MSAVTGRLPQDTTNGPMMLPPFSSLFSSSTTRTTSPASPAQLSMPVSGLNRRLIILDYLADDTKEEGGKDGQKKEGVGVEVPTEADNPCEDDDDAPVTLVGMMIISLIVSGTGGLLCLFYWYHSDPIKFAQVGGSLVIGEFGLAAALTSQRREKTVMLILDIPEAIVSAPSKLLYSGWVSLVVLVGAVGAVFCVFTVLAFILSVLIRIGVPPGWFRYANGDKSAALVPRNPFKAGYAYGTKAGFVLLVVSEKTIRAALLLIGIDFECITSAGIRSPPSTSSNEAVAIPPIGAKKAPLSQPPQSPPPADQRGELKLSPLRQLRKTTPQTPSPSYQLQEALAQVSPFPPLADPVTISTAFQCQEASATTTPHPQFPPLADPVTTSTASSSVQRQATTASTTPESFAIPSIAETVRARKVAFE</sequence>
<reference evidence="4" key="4">
    <citation type="submission" date="2015-06" db="UniProtKB">
        <authorList>
            <consortium name="EnsemblFungi"/>
        </authorList>
    </citation>
    <scope>IDENTIFICATION</scope>
</reference>